<name>A0A433SG65_9BURK</name>
<organism evidence="3 4">
    <name type="scientific">Saezia sanguinis</name>
    <dbReference type="NCBI Taxonomy" id="1965230"/>
    <lineage>
        <taxon>Bacteria</taxon>
        <taxon>Pseudomonadati</taxon>
        <taxon>Pseudomonadota</taxon>
        <taxon>Betaproteobacteria</taxon>
        <taxon>Burkholderiales</taxon>
        <taxon>Saeziaceae</taxon>
        <taxon>Saezia</taxon>
    </lineage>
</organism>
<dbReference type="Pfam" id="PF12553">
    <property type="entry name" value="DUF3742"/>
    <property type="match status" value="1"/>
</dbReference>
<protein>
    <recommendedName>
        <fullName evidence="5">DUF3742 family protein</fullName>
    </recommendedName>
</protein>
<dbReference type="Proteomes" id="UP000286947">
    <property type="component" value="Unassembled WGS sequence"/>
</dbReference>
<evidence type="ECO:0008006" key="5">
    <source>
        <dbReference type="Google" id="ProtNLM"/>
    </source>
</evidence>
<keyword evidence="2" id="KW-1133">Transmembrane helix</keyword>
<keyword evidence="2" id="KW-0812">Transmembrane</keyword>
<evidence type="ECO:0000313" key="3">
    <source>
        <dbReference type="EMBL" id="RUS67733.1"/>
    </source>
</evidence>
<dbReference type="InterPro" id="IPR022213">
    <property type="entry name" value="DUF3742"/>
</dbReference>
<dbReference type="AlphaFoldDB" id="A0A433SG65"/>
<comment type="caution">
    <text evidence="3">The sequence shown here is derived from an EMBL/GenBank/DDBJ whole genome shotgun (WGS) entry which is preliminary data.</text>
</comment>
<dbReference type="EMBL" id="PQSP01000001">
    <property type="protein sequence ID" value="RUS67733.1"/>
    <property type="molecule type" value="Genomic_DNA"/>
</dbReference>
<dbReference type="RefSeq" id="WP_126977357.1">
    <property type="nucleotide sequence ID" value="NZ_PQSP01000001.1"/>
</dbReference>
<dbReference type="OrthoDB" id="8454876at2"/>
<proteinExistence type="predicted"/>
<feature type="region of interest" description="Disordered" evidence="1">
    <location>
        <begin position="106"/>
        <end position="138"/>
    </location>
</feature>
<feature type="transmembrane region" description="Helical" evidence="2">
    <location>
        <begin position="49"/>
        <end position="65"/>
    </location>
</feature>
<feature type="transmembrane region" description="Helical" evidence="2">
    <location>
        <begin position="71"/>
        <end position="90"/>
    </location>
</feature>
<keyword evidence="4" id="KW-1185">Reference proteome</keyword>
<evidence type="ECO:0000256" key="2">
    <source>
        <dbReference type="SAM" id="Phobius"/>
    </source>
</evidence>
<gene>
    <name evidence="3" type="ORF">CUZ56_00210</name>
</gene>
<accession>A0A433SG65</accession>
<keyword evidence="2" id="KW-0472">Membrane</keyword>
<evidence type="ECO:0000256" key="1">
    <source>
        <dbReference type="SAM" id="MobiDB-lite"/>
    </source>
</evidence>
<reference evidence="3 4" key="1">
    <citation type="submission" date="2018-01" db="EMBL/GenBank/DDBJ databases">
        <title>Saezia sanguinis gen. nov., sp. nov., in the order Burkholderiales isolated from human blood.</title>
        <authorList>
            <person name="Medina-Pascual M.J."/>
            <person name="Valdezate S."/>
            <person name="Monzon S."/>
            <person name="Cuesta I."/>
            <person name="Carrasco G."/>
            <person name="Villalon P."/>
            <person name="Saez-Nieto J.A."/>
        </authorList>
    </citation>
    <scope>NUCLEOTIDE SEQUENCE [LARGE SCALE GENOMIC DNA]</scope>
    <source>
        <strain evidence="3 4">CNM695-12</strain>
    </source>
</reference>
<sequence>MKTPFKTSSKTSHRIGAMFGKAWRGWLRLENRFALWIKKIGVPVTATKITLRLLLVAGLVAILFATGVVSLLWAIVQILVMIILVVLILANWPSWLGEVLEEKPSPSYFPEDEDDHRNQPGYDPHFYPEDDPDPRFRK</sequence>
<evidence type="ECO:0000313" key="4">
    <source>
        <dbReference type="Proteomes" id="UP000286947"/>
    </source>
</evidence>